<reference evidence="2" key="1">
    <citation type="submission" date="2020-06" db="EMBL/GenBank/DDBJ databases">
        <title>WGS assembly of Ceratodon purpureus strain R40.</title>
        <authorList>
            <person name="Carey S.B."/>
            <person name="Jenkins J."/>
            <person name="Shu S."/>
            <person name="Lovell J.T."/>
            <person name="Sreedasyam A."/>
            <person name="Maumus F."/>
            <person name="Tiley G.P."/>
            <person name="Fernandez-Pozo N."/>
            <person name="Barry K."/>
            <person name="Chen C."/>
            <person name="Wang M."/>
            <person name="Lipzen A."/>
            <person name="Daum C."/>
            <person name="Saski C.A."/>
            <person name="Payton A.C."/>
            <person name="Mcbreen J.C."/>
            <person name="Conrad R.E."/>
            <person name="Kollar L.M."/>
            <person name="Olsson S."/>
            <person name="Huttunen S."/>
            <person name="Landis J.B."/>
            <person name="Wickett N.J."/>
            <person name="Johnson M.G."/>
            <person name="Rensing S.A."/>
            <person name="Grimwood J."/>
            <person name="Schmutz J."/>
            <person name="Mcdaniel S.F."/>
        </authorList>
    </citation>
    <scope>NUCLEOTIDE SEQUENCE</scope>
    <source>
        <strain evidence="2">R40</strain>
    </source>
</reference>
<evidence type="ECO:0000313" key="2">
    <source>
        <dbReference type="EMBL" id="KAG0575273.1"/>
    </source>
</evidence>
<feature type="signal peptide" evidence="1">
    <location>
        <begin position="1"/>
        <end position="15"/>
    </location>
</feature>
<dbReference type="EMBL" id="CM026426">
    <property type="protein sequence ID" value="KAG0575273.1"/>
    <property type="molecule type" value="Genomic_DNA"/>
</dbReference>
<sequence>MIFVFSLISFYSLLSLITISDFLSSHFNWIPCKSTISIPVSPIKSLDFLNSISKEGVKLVGQSRYQAPLVK</sequence>
<organism evidence="2 3">
    <name type="scientific">Ceratodon purpureus</name>
    <name type="common">Fire moss</name>
    <name type="synonym">Dicranum purpureum</name>
    <dbReference type="NCBI Taxonomy" id="3225"/>
    <lineage>
        <taxon>Eukaryota</taxon>
        <taxon>Viridiplantae</taxon>
        <taxon>Streptophyta</taxon>
        <taxon>Embryophyta</taxon>
        <taxon>Bryophyta</taxon>
        <taxon>Bryophytina</taxon>
        <taxon>Bryopsida</taxon>
        <taxon>Dicranidae</taxon>
        <taxon>Pseudoditrichales</taxon>
        <taxon>Ditrichaceae</taxon>
        <taxon>Ceratodon</taxon>
    </lineage>
</organism>
<comment type="caution">
    <text evidence="2">The sequence shown here is derived from an EMBL/GenBank/DDBJ whole genome shotgun (WGS) entry which is preliminary data.</text>
</comment>
<proteinExistence type="predicted"/>
<gene>
    <name evidence="2" type="ORF">KC19_VG332400</name>
</gene>
<keyword evidence="3" id="KW-1185">Reference proteome</keyword>
<keyword evidence="1" id="KW-0732">Signal</keyword>
<evidence type="ECO:0000313" key="3">
    <source>
        <dbReference type="Proteomes" id="UP000822688"/>
    </source>
</evidence>
<dbReference type="Proteomes" id="UP000822688">
    <property type="component" value="Chromosome V"/>
</dbReference>
<protein>
    <submittedName>
        <fullName evidence="2">Uncharacterized protein</fullName>
    </submittedName>
</protein>
<feature type="chain" id="PRO_5035914832" evidence="1">
    <location>
        <begin position="16"/>
        <end position="71"/>
    </location>
</feature>
<accession>A0A8T0HXT4</accession>
<dbReference type="AlphaFoldDB" id="A0A8T0HXT4"/>
<evidence type="ECO:0000256" key="1">
    <source>
        <dbReference type="SAM" id="SignalP"/>
    </source>
</evidence>
<name>A0A8T0HXT4_CERPU</name>